<evidence type="ECO:0000256" key="5">
    <source>
        <dbReference type="ARBA" id="ARBA00022664"/>
    </source>
</evidence>
<evidence type="ECO:0000259" key="11">
    <source>
        <dbReference type="Pfam" id="PF22782"/>
    </source>
</evidence>
<evidence type="ECO:0000256" key="9">
    <source>
        <dbReference type="SAM" id="MobiDB-lite"/>
    </source>
</evidence>
<comment type="subcellular location">
    <subcellularLocation>
        <location evidence="2">Cytoplasm</location>
    </subcellularLocation>
    <subcellularLocation>
        <location evidence="1">Nucleus</location>
    </subcellularLocation>
</comment>
<gene>
    <name evidence="12" type="ORF">T265_04262</name>
</gene>
<dbReference type="GO" id="GO:0006397">
    <property type="term" value="P:mRNA processing"/>
    <property type="evidence" value="ECO:0007669"/>
    <property type="project" value="UniProtKB-KW"/>
</dbReference>
<dbReference type="CTD" id="20318444"/>
<accession>A0A074ZNV9</accession>
<dbReference type="PANTHER" id="PTHR12786:SF1">
    <property type="entry name" value="SPLICING REGULATOR SDE2"/>
    <property type="match status" value="1"/>
</dbReference>
<feature type="domain" description="SDE2-like" evidence="11">
    <location>
        <begin position="50"/>
        <end position="151"/>
    </location>
</feature>
<dbReference type="InterPro" id="IPR053822">
    <property type="entry name" value="SDE2-like_dom"/>
</dbReference>
<sequence>MAYATAESPQMTQVCTPSFDCFHTVNGRLVSDLSQVPKDAIVQTHYRLRGGKGGFGSMLRAIGSQIEKTTNHEMCRDLSGRRMRDVNMERKLKEWYAKASDREREKMEKYYERRRKRQEMLAQGPLPGHKFSDREYERQKRKITYELQGALDTAIAQIIGEKSNASGPSTSGPSEPKRTKLWIERLDGETSSSSSSSCLSEDEELEERISPIKDVAPSTERSERLEDSQNIRIESVQLSQQANEEAVLTEQSQTAESSEPGKNLPVSAKRQPTGLVDEHSSAKPAAKPLTDLELSQVNDAHSLESYGLDVLKESLVARGLKCGGTIQERAARLFSIRGLQPENYPPKIRAKPK</sequence>
<dbReference type="Pfam" id="PF13297">
    <property type="entry name" value="SDE2_2C"/>
    <property type="match status" value="1"/>
</dbReference>
<keyword evidence="5" id="KW-0507">mRNA processing</keyword>
<protein>
    <submittedName>
        <fullName evidence="12">Uncharacterized protein</fullName>
    </submittedName>
</protein>
<dbReference type="RefSeq" id="XP_009167215.1">
    <property type="nucleotide sequence ID" value="XM_009168951.1"/>
</dbReference>
<evidence type="ECO:0000256" key="3">
    <source>
        <dbReference type="ARBA" id="ARBA00008726"/>
    </source>
</evidence>
<dbReference type="InterPro" id="IPR051421">
    <property type="entry name" value="RNA_Proc_DNA_Dmg_Regulator"/>
</dbReference>
<dbReference type="GO" id="GO:0008380">
    <property type="term" value="P:RNA splicing"/>
    <property type="evidence" value="ECO:0007669"/>
    <property type="project" value="UniProtKB-KW"/>
</dbReference>
<dbReference type="GO" id="GO:0005737">
    <property type="term" value="C:cytoplasm"/>
    <property type="evidence" value="ECO:0007669"/>
    <property type="project" value="UniProtKB-SubCell"/>
</dbReference>
<evidence type="ECO:0000256" key="7">
    <source>
        <dbReference type="ARBA" id="ARBA00023242"/>
    </source>
</evidence>
<reference evidence="12 13" key="1">
    <citation type="submission" date="2013-11" db="EMBL/GenBank/DDBJ databases">
        <title>Opisthorchis viverrini - life in the bile duct.</title>
        <authorList>
            <person name="Young N.D."/>
            <person name="Nagarajan N."/>
            <person name="Lin S.J."/>
            <person name="Korhonen P.K."/>
            <person name="Jex A.R."/>
            <person name="Hall R.S."/>
            <person name="Safavi-Hemami H."/>
            <person name="Kaewkong W."/>
            <person name="Bertrand D."/>
            <person name="Gao S."/>
            <person name="Seet Q."/>
            <person name="Wongkham S."/>
            <person name="Teh B.T."/>
            <person name="Wongkham C."/>
            <person name="Intapan P.M."/>
            <person name="Maleewong W."/>
            <person name="Yang X."/>
            <person name="Hu M."/>
            <person name="Wang Z."/>
            <person name="Hofmann A."/>
            <person name="Sternberg P.W."/>
            <person name="Tan P."/>
            <person name="Wang J."/>
            <person name="Gasser R.B."/>
        </authorList>
    </citation>
    <scope>NUCLEOTIDE SEQUENCE [LARGE SCALE GENOMIC DNA]</scope>
</reference>
<dbReference type="OrthoDB" id="547031at2759"/>
<name>A0A074ZNV9_OPIVI</name>
<dbReference type="STRING" id="6198.A0A074ZNV9"/>
<dbReference type="GO" id="GO:0005634">
    <property type="term" value="C:nucleus"/>
    <property type="evidence" value="ECO:0007669"/>
    <property type="project" value="UniProtKB-SubCell"/>
</dbReference>
<evidence type="ECO:0000256" key="2">
    <source>
        <dbReference type="ARBA" id="ARBA00004496"/>
    </source>
</evidence>
<feature type="compositionally biased region" description="Low complexity" evidence="9">
    <location>
        <begin position="189"/>
        <end position="199"/>
    </location>
</feature>
<dbReference type="InterPro" id="IPR025086">
    <property type="entry name" value="SDE2/SF3A3_SAP"/>
</dbReference>
<keyword evidence="7" id="KW-0539">Nucleus</keyword>
<keyword evidence="8" id="KW-0131">Cell cycle</keyword>
<feature type="compositionally biased region" description="Basic and acidic residues" evidence="9">
    <location>
        <begin position="220"/>
        <end position="229"/>
    </location>
</feature>
<proteinExistence type="inferred from homology"/>
<evidence type="ECO:0000256" key="6">
    <source>
        <dbReference type="ARBA" id="ARBA00023187"/>
    </source>
</evidence>
<dbReference type="Pfam" id="PF22782">
    <property type="entry name" value="SDE2"/>
    <property type="match status" value="1"/>
</dbReference>
<evidence type="ECO:0000313" key="12">
    <source>
        <dbReference type="EMBL" id="KER29078.1"/>
    </source>
</evidence>
<organism evidence="12 13">
    <name type="scientific">Opisthorchis viverrini</name>
    <name type="common">Southeast Asian liver fluke</name>
    <dbReference type="NCBI Taxonomy" id="6198"/>
    <lineage>
        <taxon>Eukaryota</taxon>
        <taxon>Metazoa</taxon>
        <taxon>Spiralia</taxon>
        <taxon>Lophotrochozoa</taxon>
        <taxon>Platyhelminthes</taxon>
        <taxon>Trematoda</taxon>
        <taxon>Digenea</taxon>
        <taxon>Opisthorchiida</taxon>
        <taxon>Opisthorchiata</taxon>
        <taxon>Opisthorchiidae</taxon>
        <taxon>Opisthorchis</taxon>
    </lineage>
</organism>
<feature type="region of interest" description="Disordered" evidence="9">
    <location>
        <begin position="186"/>
        <end position="287"/>
    </location>
</feature>
<evidence type="ECO:0000256" key="1">
    <source>
        <dbReference type="ARBA" id="ARBA00004123"/>
    </source>
</evidence>
<dbReference type="GeneID" id="20318444"/>
<dbReference type="AlphaFoldDB" id="A0A074ZNV9"/>
<keyword evidence="4" id="KW-0963">Cytoplasm</keyword>
<keyword evidence="13" id="KW-1185">Reference proteome</keyword>
<dbReference type="PANTHER" id="PTHR12786">
    <property type="entry name" value="SPLICING FACTOR SF3A-RELATED"/>
    <property type="match status" value="1"/>
</dbReference>
<keyword evidence="6" id="KW-0508">mRNA splicing</keyword>
<dbReference type="EMBL" id="KL596686">
    <property type="protein sequence ID" value="KER29078.1"/>
    <property type="molecule type" value="Genomic_DNA"/>
</dbReference>
<evidence type="ECO:0000256" key="4">
    <source>
        <dbReference type="ARBA" id="ARBA00022490"/>
    </source>
</evidence>
<dbReference type="Proteomes" id="UP000054324">
    <property type="component" value="Unassembled WGS sequence"/>
</dbReference>
<feature type="domain" description="SDE2/SF3A3 SAP" evidence="10">
    <location>
        <begin position="278"/>
        <end position="351"/>
    </location>
</feature>
<evidence type="ECO:0000313" key="13">
    <source>
        <dbReference type="Proteomes" id="UP000054324"/>
    </source>
</evidence>
<feature type="compositionally biased region" description="Polar residues" evidence="9">
    <location>
        <begin position="230"/>
        <end position="257"/>
    </location>
</feature>
<evidence type="ECO:0000256" key="8">
    <source>
        <dbReference type="ARBA" id="ARBA00023306"/>
    </source>
</evidence>
<dbReference type="KEGG" id="ovi:T265_04262"/>
<evidence type="ECO:0000259" key="10">
    <source>
        <dbReference type="Pfam" id="PF13297"/>
    </source>
</evidence>
<comment type="similarity">
    <text evidence="3">Belongs to the SDE2 family.</text>
</comment>